<protein>
    <submittedName>
        <fullName evidence="7">FAD-binding domain-containing protein</fullName>
    </submittedName>
</protein>
<sequence length="481" mass="52398">MPVVGFIVAVVCSQYAYGSLTSDLQALNLSSGTLIDPPSNFTQRWSKYYAPRYAVSVQPITDGDVAKIITYATTSQTPFLSTGGGHGFPITLGRLHHGIDLDLSKFDRVSVDAEANTLTIGGAVRFKDILEPLGRAQKELPIGSSSCVGMVGATIGGGVSRLNGLHGMLVDSLLRVKLVTADGKVTRASNVENPDLFWALRGAGSNFGTILEATYRVYDETAPLTLVADFLFAPNASQSILQYFQSFGNDLPAKLSFIFYATYSSDFGGSCIIVNAVYAGPQEEGKEYLRPLLDSTPIRSNLTMVPWSNVNSASFFGLEPPDAPCPTNSIHNVYGGAVKQFDISTFQTFYENLDRLLSSKPEELSGTSYSIVFFSKQAVQAVPINSTAYPWRDITAHLLLVFSYANSTGNLDREINAFARSARRNFTAASGFVQPQICVSYGHGDEDRATLYSAENWPRLRTLKAKWDPENAYRFTHPLIA</sequence>
<reference evidence="7 8" key="1">
    <citation type="journal article" date="2018" name="Front. Microbiol.">
        <title>Genome-Wide Analysis of Corynespora cassiicola Leaf Fall Disease Putative Effectors.</title>
        <authorList>
            <person name="Lopez D."/>
            <person name="Ribeiro S."/>
            <person name="Label P."/>
            <person name="Fumanal B."/>
            <person name="Venisse J.S."/>
            <person name="Kohler A."/>
            <person name="de Oliveira R.R."/>
            <person name="Labutti K."/>
            <person name="Lipzen A."/>
            <person name="Lail K."/>
            <person name="Bauer D."/>
            <person name="Ohm R.A."/>
            <person name="Barry K.W."/>
            <person name="Spatafora J."/>
            <person name="Grigoriev I.V."/>
            <person name="Martin F.M."/>
            <person name="Pujade-Renaud V."/>
        </authorList>
    </citation>
    <scope>NUCLEOTIDE SEQUENCE [LARGE SCALE GENOMIC DNA]</scope>
    <source>
        <strain evidence="7 8">Philippines</strain>
    </source>
</reference>
<dbReference type="Pfam" id="PF08031">
    <property type="entry name" value="BBE"/>
    <property type="match status" value="1"/>
</dbReference>
<evidence type="ECO:0000259" key="6">
    <source>
        <dbReference type="PROSITE" id="PS51387"/>
    </source>
</evidence>
<dbReference type="PROSITE" id="PS51387">
    <property type="entry name" value="FAD_PCMH"/>
    <property type="match status" value="1"/>
</dbReference>
<dbReference type="GO" id="GO:0071949">
    <property type="term" value="F:FAD binding"/>
    <property type="evidence" value="ECO:0007669"/>
    <property type="project" value="InterPro"/>
</dbReference>
<keyword evidence="4" id="KW-0274">FAD</keyword>
<evidence type="ECO:0000313" key="7">
    <source>
        <dbReference type="EMBL" id="PSN61581.1"/>
    </source>
</evidence>
<evidence type="ECO:0000256" key="1">
    <source>
        <dbReference type="ARBA" id="ARBA00001974"/>
    </source>
</evidence>
<proteinExistence type="inferred from homology"/>
<dbReference type="SUPFAM" id="SSF56176">
    <property type="entry name" value="FAD-binding/transporter-associated domain-like"/>
    <property type="match status" value="1"/>
</dbReference>
<name>A0A2T2N7Z1_CORCC</name>
<keyword evidence="3" id="KW-0285">Flavoprotein</keyword>
<dbReference type="InterPro" id="IPR016166">
    <property type="entry name" value="FAD-bd_PCMH"/>
</dbReference>
<dbReference type="Gene3D" id="3.30.465.10">
    <property type="match status" value="1"/>
</dbReference>
<dbReference type="PANTHER" id="PTHR42973">
    <property type="entry name" value="BINDING OXIDOREDUCTASE, PUTATIVE (AFU_ORTHOLOGUE AFUA_1G17690)-RELATED"/>
    <property type="match status" value="1"/>
</dbReference>
<evidence type="ECO:0000256" key="3">
    <source>
        <dbReference type="ARBA" id="ARBA00022630"/>
    </source>
</evidence>
<dbReference type="Pfam" id="PF01565">
    <property type="entry name" value="FAD_binding_4"/>
    <property type="match status" value="1"/>
</dbReference>
<keyword evidence="5" id="KW-0560">Oxidoreductase</keyword>
<dbReference type="EMBL" id="KZ678143">
    <property type="protein sequence ID" value="PSN61581.1"/>
    <property type="molecule type" value="Genomic_DNA"/>
</dbReference>
<dbReference type="Proteomes" id="UP000240883">
    <property type="component" value="Unassembled WGS sequence"/>
</dbReference>
<dbReference type="OrthoDB" id="415825at2759"/>
<dbReference type="GO" id="GO:0016491">
    <property type="term" value="F:oxidoreductase activity"/>
    <property type="evidence" value="ECO:0007669"/>
    <property type="project" value="UniProtKB-KW"/>
</dbReference>
<dbReference type="InterPro" id="IPR012951">
    <property type="entry name" value="BBE"/>
</dbReference>
<gene>
    <name evidence="7" type="ORF">BS50DRAFT_613318</name>
</gene>
<accession>A0A2T2N7Z1</accession>
<keyword evidence="8" id="KW-1185">Reference proteome</keyword>
<comment type="similarity">
    <text evidence="2">Belongs to the oxygen-dependent FAD-linked oxidoreductase family.</text>
</comment>
<evidence type="ECO:0000256" key="4">
    <source>
        <dbReference type="ARBA" id="ARBA00022827"/>
    </source>
</evidence>
<dbReference type="InterPro" id="IPR006094">
    <property type="entry name" value="Oxid_FAD_bind_N"/>
</dbReference>
<dbReference type="InterPro" id="IPR050416">
    <property type="entry name" value="FAD-linked_Oxidoreductase"/>
</dbReference>
<dbReference type="AlphaFoldDB" id="A0A2T2N7Z1"/>
<feature type="domain" description="FAD-binding PCMH-type" evidence="6">
    <location>
        <begin position="48"/>
        <end position="220"/>
    </location>
</feature>
<organism evidence="7 8">
    <name type="scientific">Corynespora cassiicola Philippines</name>
    <dbReference type="NCBI Taxonomy" id="1448308"/>
    <lineage>
        <taxon>Eukaryota</taxon>
        <taxon>Fungi</taxon>
        <taxon>Dikarya</taxon>
        <taxon>Ascomycota</taxon>
        <taxon>Pezizomycotina</taxon>
        <taxon>Dothideomycetes</taxon>
        <taxon>Pleosporomycetidae</taxon>
        <taxon>Pleosporales</taxon>
        <taxon>Corynesporascaceae</taxon>
        <taxon>Corynespora</taxon>
    </lineage>
</organism>
<dbReference type="InterPro" id="IPR016169">
    <property type="entry name" value="FAD-bd_PCMH_sub2"/>
</dbReference>
<dbReference type="PANTHER" id="PTHR42973:SF9">
    <property type="entry name" value="FAD-BINDING PCMH-TYPE DOMAIN-CONTAINING PROTEIN-RELATED"/>
    <property type="match status" value="1"/>
</dbReference>
<dbReference type="InterPro" id="IPR036318">
    <property type="entry name" value="FAD-bd_PCMH-like_sf"/>
</dbReference>
<evidence type="ECO:0000313" key="8">
    <source>
        <dbReference type="Proteomes" id="UP000240883"/>
    </source>
</evidence>
<evidence type="ECO:0000256" key="5">
    <source>
        <dbReference type="ARBA" id="ARBA00023002"/>
    </source>
</evidence>
<comment type="cofactor">
    <cofactor evidence="1">
        <name>FAD</name>
        <dbReference type="ChEBI" id="CHEBI:57692"/>
    </cofactor>
</comment>
<dbReference type="Gene3D" id="3.40.462.20">
    <property type="match status" value="1"/>
</dbReference>
<evidence type="ECO:0000256" key="2">
    <source>
        <dbReference type="ARBA" id="ARBA00005466"/>
    </source>
</evidence>
<dbReference type="STRING" id="1448308.A0A2T2N7Z1"/>